<keyword evidence="3" id="KW-0964">Secreted</keyword>
<evidence type="ECO:0000313" key="7">
    <source>
        <dbReference type="EMBL" id="MBK1667151.1"/>
    </source>
</evidence>
<dbReference type="RefSeq" id="WP_200339213.1">
    <property type="nucleotide sequence ID" value="NZ_NRRL01000004.1"/>
</dbReference>
<organism evidence="7 8">
    <name type="scientific">Rhodovibrio sodomensis</name>
    <dbReference type="NCBI Taxonomy" id="1088"/>
    <lineage>
        <taxon>Bacteria</taxon>
        <taxon>Pseudomonadati</taxon>
        <taxon>Pseudomonadota</taxon>
        <taxon>Alphaproteobacteria</taxon>
        <taxon>Rhodospirillales</taxon>
        <taxon>Rhodovibrionaceae</taxon>
        <taxon>Rhodovibrio</taxon>
    </lineage>
</organism>
<dbReference type="InterPro" id="IPR054030">
    <property type="entry name" value="Gp5_Vgr_C"/>
</dbReference>
<evidence type="ECO:0000259" key="6">
    <source>
        <dbReference type="Pfam" id="PF22178"/>
    </source>
</evidence>
<dbReference type="SUPFAM" id="SSF69255">
    <property type="entry name" value="gp5 N-terminal domain-like"/>
    <property type="match status" value="1"/>
</dbReference>
<reference evidence="7 8" key="1">
    <citation type="journal article" date="2020" name="Microorganisms">
        <title>Osmotic Adaptation and Compatible Solute Biosynthesis of Phototrophic Bacteria as Revealed from Genome Analyses.</title>
        <authorList>
            <person name="Imhoff J.F."/>
            <person name="Rahn T."/>
            <person name="Kunzel S."/>
            <person name="Keller A."/>
            <person name="Neulinger S.C."/>
        </authorList>
    </citation>
    <scope>NUCLEOTIDE SEQUENCE [LARGE SCALE GENOMIC DNA]</scope>
    <source>
        <strain evidence="7 8">DSM 9895</strain>
    </source>
</reference>
<comment type="caution">
    <text evidence="7">The sequence shown here is derived from an EMBL/GenBank/DDBJ whole genome shotgun (WGS) entry which is preliminary data.</text>
</comment>
<evidence type="ECO:0000256" key="2">
    <source>
        <dbReference type="ARBA" id="ARBA00005558"/>
    </source>
</evidence>
<dbReference type="InterPro" id="IPR006533">
    <property type="entry name" value="T6SS_Vgr_RhsGE"/>
</dbReference>
<dbReference type="InterPro" id="IPR037026">
    <property type="entry name" value="Vgr_OB-fold_dom_sf"/>
</dbReference>
<sequence>MADYTQDRRNVSVTTPLGKDVLLFRALAGEEALSEPFRFELDLASGDAAIAFDDLVGKPATVAFELSSGGKRYLNGVVARFAQVGSDGRFTHYRAVLRPWLWQLSQQRGCKIFQQQTVVEIVTAVFDELGFQDYRNATTAEYQPRTFCVQYRESAFAFVSRLMQEEGIFYFHEHADGLHTLVLADDADAHADTPEIATLTYRPGALMDREVDDRVSSLRLEQQVVPGAYASDDYNFETPATELYVTAEGAADGQAVYEYPGLYAKTARGQSLAKLRMEALEAPATVLHAEGSARALVSGFKVTLRDHPRDDVNQAYVVTRVQHRADTERYQAAFEAIPASVPFRPPLITPKPRIPGSQTARVVGKSGEEIWTDEYGRIKVQFPWDQDGAGDENASCWIRVAQLWAGASWGAWWLPRIGQEVVVTFLEGDPDRPLVTGTVYNADNTLPYDMPGEQTKSTIKSNSSKGGDGFNELRFEDAAGSEEIYVHAQKDLVTDVENDRTTTVIAGNDTLSVQQGDRTVGVDKGDESLTVAEGDRTVDVTAGNETHSVGGTREITVTGDETRTNQANFTQTVAGDYSLSVSGNLTIEVSGDVTITAGGAISISAGGDVTIEAGGAWSSEAGTSYSTKSGTDMTNEAGTALTNKGGVSLSDEAPNVTVKADANTTVQAGAICAVKGSMVQIN</sequence>
<dbReference type="SUPFAM" id="SSF69349">
    <property type="entry name" value="Phage fibre proteins"/>
    <property type="match status" value="1"/>
</dbReference>
<evidence type="ECO:0000259" key="5">
    <source>
        <dbReference type="Pfam" id="PF04717"/>
    </source>
</evidence>
<gene>
    <name evidence="7" type="ORF">CKO28_03715</name>
</gene>
<dbReference type="Pfam" id="PF04717">
    <property type="entry name" value="Phage_base_V"/>
    <property type="match status" value="1"/>
</dbReference>
<keyword evidence="8" id="KW-1185">Reference proteome</keyword>
<evidence type="ECO:0000256" key="4">
    <source>
        <dbReference type="SAM" id="MobiDB-lite"/>
    </source>
</evidence>
<dbReference type="PANTHER" id="PTHR32305:SF15">
    <property type="entry name" value="PROTEIN RHSA-RELATED"/>
    <property type="match status" value="1"/>
</dbReference>
<dbReference type="Pfam" id="PF05954">
    <property type="entry name" value="Phage_GPD"/>
    <property type="match status" value="1"/>
</dbReference>
<dbReference type="InterPro" id="IPR006531">
    <property type="entry name" value="Gp5/Vgr_OB"/>
</dbReference>
<dbReference type="InterPro" id="IPR017847">
    <property type="entry name" value="T6SS_RhsGE_Vgr_subset"/>
</dbReference>
<dbReference type="Proteomes" id="UP001296873">
    <property type="component" value="Unassembled WGS sequence"/>
</dbReference>
<dbReference type="Gene3D" id="2.40.50.230">
    <property type="entry name" value="Gp5 N-terminal domain"/>
    <property type="match status" value="1"/>
</dbReference>
<dbReference type="Gene3D" id="3.55.50.10">
    <property type="entry name" value="Baseplate protein-like domains"/>
    <property type="match status" value="1"/>
</dbReference>
<feature type="region of interest" description="Disordered" evidence="4">
    <location>
        <begin position="448"/>
        <end position="470"/>
    </location>
</feature>
<dbReference type="EMBL" id="NRRL01000004">
    <property type="protein sequence ID" value="MBK1667151.1"/>
    <property type="molecule type" value="Genomic_DNA"/>
</dbReference>
<dbReference type="NCBIfam" id="TIGR01646">
    <property type="entry name" value="vgr_GE"/>
    <property type="match status" value="1"/>
</dbReference>
<evidence type="ECO:0000256" key="1">
    <source>
        <dbReference type="ARBA" id="ARBA00004613"/>
    </source>
</evidence>
<feature type="domain" description="Gp5/Type VI secretion system Vgr protein OB-fold" evidence="5">
    <location>
        <begin position="373"/>
        <end position="440"/>
    </location>
</feature>
<accession>A0ABS1DB34</accession>
<proteinExistence type="inferred from homology"/>
<feature type="compositionally biased region" description="Polar residues" evidence="4">
    <location>
        <begin position="454"/>
        <end position="465"/>
    </location>
</feature>
<dbReference type="PANTHER" id="PTHR32305">
    <property type="match status" value="1"/>
</dbReference>
<dbReference type="InterPro" id="IPR050708">
    <property type="entry name" value="T6SS_VgrG/RHS"/>
</dbReference>
<dbReference type="Pfam" id="PF22178">
    <property type="entry name" value="Gp5_trimer_C"/>
    <property type="match status" value="1"/>
</dbReference>
<dbReference type="SUPFAM" id="SSF69279">
    <property type="entry name" value="Phage tail proteins"/>
    <property type="match status" value="2"/>
</dbReference>
<name>A0ABS1DB34_9PROT</name>
<protein>
    <recommendedName>
        <fullName evidence="9">Type VI secretion system tip protein VgrG</fullName>
    </recommendedName>
</protein>
<evidence type="ECO:0000256" key="3">
    <source>
        <dbReference type="ARBA" id="ARBA00022525"/>
    </source>
</evidence>
<comment type="subcellular location">
    <subcellularLocation>
        <location evidence="1">Secreted</location>
    </subcellularLocation>
</comment>
<evidence type="ECO:0008006" key="9">
    <source>
        <dbReference type="Google" id="ProtNLM"/>
    </source>
</evidence>
<dbReference type="Gene3D" id="2.30.110.50">
    <property type="match status" value="1"/>
</dbReference>
<dbReference type="Gene3D" id="4.10.220.110">
    <property type="match status" value="1"/>
</dbReference>
<evidence type="ECO:0000313" key="8">
    <source>
        <dbReference type="Proteomes" id="UP001296873"/>
    </source>
</evidence>
<feature type="domain" description="Gp5/Type VI secretion system Vgr C-terminal trimerisation" evidence="6">
    <location>
        <begin position="457"/>
        <end position="552"/>
    </location>
</feature>
<dbReference type="NCBIfam" id="TIGR03361">
    <property type="entry name" value="VI_Rhs_Vgr"/>
    <property type="match status" value="1"/>
</dbReference>
<comment type="similarity">
    <text evidence="2">Belongs to the VgrG protein family.</text>
</comment>